<evidence type="ECO:0000313" key="3">
    <source>
        <dbReference type="EMBL" id="RSL62476.1"/>
    </source>
</evidence>
<protein>
    <recommendedName>
        <fullName evidence="5">Secreted protein</fullName>
    </recommendedName>
</protein>
<name>A0A428QB13_9HYPO</name>
<evidence type="ECO:0008006" key="5">
    <source>
        <dbReference type="Google" id="ProtNLM"/>
    </source>
</evidence>
<keyword evidence="2" id="KW-0732">Signal</keyword>
<feature type="compositionally biased region" description="Low complexity" evidence="1">
    <location>
        <begin position="60"/>
        <end position="70"/>
    </location>
</feature>
<dbReference type="EMBL" id="NKCI01000044">
    <property type="protein sequence ID" value="RSL62476.1"/>
    <property type="molecule type" value="Genomic_DNA"/>
</dbReference>
<evidence type="ECO:0000256" key="2">
    <source>
        <dbReference type="SAM" id="SignalP"/>
    </source>
</evidence>
<evidence type="ECO:0000256" key="1">
    <source>
        <dbReference type="SAM" id="MobiDB-lite"/>
    </source>
</evidence>
<accession>A0A428QB13</accession>
<dbReference type="Proteomes" id="UP000288168">
    <property type="component" value="Unassembled WGS sequence"/>
</dbReference>
<keyword evidence="4" id="KW-1185">Reference proteome</keyword>
<evidence type="ECO:0000313" key="4">
    <source>
        <dbReference type="Proteomes" id="UP000288168"/>
    </source>
</evidence>
<feature type="region of interest" description="Disordered" evidence="1">
    <location>
        <begin position="24"/>
        <end position="70"/>
    </location>
</feature>
<dbReference type="AlphaFoldDB" id="A0A428QB13"/>
<feature type="chain" id="PRO_5019125830" description="Secreted protein" evidence="2">
    <location>
        <begin position="23"/>
        <end position="70"/>
    </location>
</feature>
<reference evidence="3 4" key="1">
    <citation type="submission" date="2017-06" db="EMBL/GenBank/DDBJ databases">
        <title>Comparative genomic analysis of Ambrosia Fusariam Clade fungi.</title>
        <authorList>
            <person name="Stajich J.E."/>
            <person name="Carrillo J."/>
            <person name="Kijimoto T."/>
            <person name="Eskalen A."/>
            <person name="O'Donnell K."/>
            <person name="Kasson M."/>
        </authorList>
    </citation>
    <scope>NUCLEOTIDE SEQUENCE [LARGE SCALE GENOMIC DNA]</scope>
    <source>
        <strain evidence="3 4">NRRL62584</strain>
    </source>
</reference>
<feature type="signal peptide" evidence="2">
    <location>
        <begin position="1"/>
        <end position="22"/>
    </location>
</feature>
<sequence>MFLRIPINLLCSVLFVLHPARPKPMRASGTNPITNHSIVNGSVDDVSFKSRPGRSEYLRPPRQTRTTGQT</sequence>
<organism evidence="3 4">
    <name type="scientific">Fusarium duplospermum</name>
    <dbReference type="NCBI Taxonomy" id="1325734"/>
    <lineage>
        <taxon>Eukaryota</taxon>
        <taxon>Fungi</taxon>
        <taxon>Dikarya</taxon>
        <taxon>Ascomycota</taxon>
        <taxon>Pezizomycotina</taxon>
        <taxon>Sordariomycetes</taxon>
        <taxon>Hypocreomycetidae</taxon>
        <taxon>Hypocreales</taxon>
        <taxon>Nectriaceae</taxon>
        <taxon>Fusarium</taxon>
        <taxon>Fusarium solani species complex</taxon>
    </lineage>
</organism>
<comment type="caution">
    <text evidence="3">The sequence shown here is derived from an EMBL/GenBank/DDBJ whole genome shotgun (WGS) entry which is preliminary data.</text>
</comment>
<feature type="compositionally biased region" description="Polar residues" evidence="1">
    <location>
        <begin position="28"/>
        <end position="40"/>
    </location>
</feature>
<gene>
    <name evidence="3" type="ORF">CEP54_005656</name>
</gene>
<proteinExistence type="predicted"/>